<dbReference type="InterPro" id="IPR017927">
    <property type="entry name" value="FAD-bd_FR_type"/>
</dbReference>
<dbReference type="InterPro" id="IPR012675">
    <property type="entry name" value="Beta-grasp_dom_sf"/>
</dbReference>
<keyword evidence="1" id="KW-0285">Flavoprotein</keyword>
<dbReference type="Pfam" id="PF00175">
    <property type="entry name" value="NAD_binding_1"/>
    <property type="match status" value="1"/>
</dbReference>
<dbReference type="CDD" id="cd00207">
    <property type="entry name" value="fer2"/>
    <property type="match status" value="1"/>
</dbReference>
<keyword evidence="3" id="KW-0479">Metal-binding</keyword>
<dbReference type="SUPFAM" id="SSF54292">
    <property type="entry name" value="2Fe-2S ferredoxin-like"/>
    <property type="match status" value="1"/>
</dbReference>
<keyword evidence="2" id="KW-0001">2Fe-2S</keyword>
<evidence type="ECO:0000256" key="3">
    <source>
        <dbReference type="ARBA" id="ARBA00022723"/>
    </source>
</evidence>
<dbReference type="HOGENOM" id="CLU_003827_17_0_6"/>
<evidence type="ECO:0000256" key="2">
    <source>
        <dbReference type="ARBA" id="ARBA00022714"/>
    </source>
</evidence>
<dbReference type="InterPro" id="IPR050415">
    <property type="entry name" value="MRET"/>
</dbReference>
<evidence type="ECO:0000259" key="7">
    <source>
        <dbReference type="PROSITE" id="PS51085"/>
    </source>
</evidence>
<proteinExistence type="predicted"/>
<dbReference type="GO" id="GO:0016491">
    <property type="term" value="F:oxidoreductase activity"/>
    <property type="evidence" value="ECO:0007669"/>
    <property type="project" value="UniProtKB-KW"/>
</dbReference>
<dbReference type="EMBL" id="AMCZ02000004">
    <property type="protein sequence ID" value="EWC42456.1"/>
    <property type="molecule type" value="Genomic_DNA"/>
</dbReference>
<feature type="domain" description="2Fe-2S ferredoxin-type" evidence="7">
    <location>
        <begin position="237"/>
        <end position="322"/>
    </location>
</feature>
<accession>A0A061JRU4</accession>
<gene>
    <name evidence="9" type="ORF">B597_005555</name>
</gene>
<sequence length="322" mass="35769">MNLATDTLVLRVGGVRAEAKDIISLEFTSPSGADLPPFTSGSHLELHLRNGQIRHYSLLNDPTERHRYVVAVSLAAESRGGSRFIHGSLRQGDTLTVVGPRNNFALDERAERFCFVAGGIGITPILSMLRWCIRNGKDWRLVYAARNRARAAFYEELRALDPERVQFHFNDEQDGRYLAVDDLVSSLGDDEHLYCCGPDPLMQAVQQAGTAVAERLHFEWFSPPELPTQEASDDQGFEVVLRRSGRTLRVAEDQSILDALEANGIEAPFSCRAGICRTCETSVCGGLPEHRDYVLSDEERAANDCMMICVSRARTASLELDL</sequence>
<name>A0A061JRU4_STUST</name>
<dbReference type="InterPro" id="IPR017938">
    <property type="entry name" value="Riboflavin_synthase-like_b-brl"/>
</dbReference>
<organism evidence="9 10">
    <name type="scientific">Stutzerimonas stutzeri KOS6</name>
    <dbReference type="NCBI Taxonomy" id="1218352"/>
    <lineage>
        <taxon>Bacteria</taxon>
        <taxon>Pseudomonadati</taxon>
        <taxon>Pseudomonadota</taxon>
        <taxon>Gammaproteobacteria</taxon>
        <taxon>Pseudomonadales</taxon>
        <taxon>Pseudomonadaceae</taxon>
        <taxon>Stutzerimonas</taxon>
    </lineage>
</organism>
<evidence type="ECO:0000256" key="5">
    <source>
        <dbReference type="ARBA" id="ARBA00023004"/>
    </source>
</evidence>
<dbReference type="AlphaFoldDB" id="A0A061JRU4"/>
<dbReference type="PANTHER" id="PTHR47354">
    <property type="entry name" value="NADH OXIDOREDUCTASE HCR"/>
    <property type="match status" value="1"/>
</dbReference>
<dbReference type="PANTHER" id="PTHR47354:SF1">
    <property type="entry name" value="CARNITINE MONOOXYGENASE REDUCTASE SUBUNIT"/>
    <property type="match status" value="1"/>
</dbReference>
<dbReference type="GO" id="GO:0046872">
    <property type="term" value="F:metal ion binding"/>
    <property type="evidence" value="ECO:0007669"/>
    <property type="project" value="UniProtKB-KW"/>
</dbReference>
<dbReference type="RefSeq" id="WP_003291967.1">
    <property type="nucleotide sequence ID" value="NZ_KK020676.1"/>
</dbReference>
<dbReference type="Pfam" id="PF00111">
    <property type="entry name" value="Fer2"/>
    <property type="match status" value="1"/>
</dbReference>
<dbReference type="Gene3D" id="3.10.20.30">
    <property type="match status" value="1"/>
</dbReference>
<keyword evidence="5" id="KW-0408">Iron</keyword>
<dbReference type="InterPro" id="IPR039261">
    <property type="entry name" value="FNR_nucleotide-bd"/>
</dbReference>
<protein>
    <submittedName>
        <fullName evidence="9">Flavodoxin</fullName>
    </submittedName>
</protein>
<dbReference type="InterPro" id="IPR001433">
    <property type="entry name" value="OxRdtase_FAD/NAD-bd"/>
</dbReference>
<evidence type="ECO:0000256" key="1">
    <source>
        <dbReference type="ARBA" id="ARBA00022630"/>
    </source>
</evidence>
<evidence type="ECO:0000256" key="6">
    <source>
        <dbReference type="ARBA" id="ARBA00023014"/>
    </source>
</evidence>
<comment type="caution">
    <text evidence="9">The sequence shown here is derived from an EMBL/GenBank/DDBJ whole genome shotgun (WGS) entry which is preliminary data.</text>
</comment>
<dbReference type="PRINTS" id="PR00409">
    <property type="entry name" value="PHDIOXRDTASE"/>
</dbReference>
<dbReference type="OrthoDB" id="9801223at2"/>
<dbReference type="InterPro" id="IPR001041">
    <property type="entry name" value="2Fe-2S_ferredoxin-type"/>
</dbReference>
<dbReference type="SUPFAM" id="SSF63380">
    <property type="entry name" value="Riboflavin synthase domain-like"/>
    <property type="match status" value="1"/>
</dbReference>
<dbReference type="PROSITE" id="PS51384">
    <property type="entry name" value="FAD_FR"/>
    <property type="match status" value="1"/>
</dbReference>
<dbReference type="eggNOG" id="COG1018">
    <property type="taxonomic scope" value="Bacteria"/>
</dbReference>
<dbReference type="InterPro" id="IPR036010">
    <property type="entry name" value="2Fe-2S_ferredoxin-like_sf"/>
</dbReference>
<dbReference type="PROSITE" id="PS51085">
    <property type="entry name" value="2FE2S_FER_2"/>
    <property type="match status" value="1"/>
</dbReference>
<feature type="domain" description="FAD-binding FR-type" evidence="8">
    <location>
        <begin position="5"/>
        <end position="107"/>
    </location>
</feature>
<evidence type="ECO:0000313" key="10">
    <source>
        <dbReference type="Proteomes" id="UP000026923"/>
    </source>
</evidence>
<evidence type="ECO:0000256" key="4">
    <source>
        <dbReference type="ARBA" id="ARBA00023002"/>
    </source>
</evidence>
<evidence type="ECO:0000313" key="9">
    <source>
        <dbReference type="EMBL" id="EWC42456.1"/>
    </source>
</evidence>
<keyword evidence="6" id="KW-0411">Iron-sulfur</keyword>
<dbReference type="GO" id="GO:0051537">
    <property type="term" value="F:2 iron, 2 sulfur cluster binding"/>
    <property type="evidence" value="ECO:0007669"/>
    <property type="project" value="UniProtKB-KW"/>
</dbReference>
<keyword evidence="4" id="KW-0560">Oxidoreductase</keyword>
<dbReference type="SUPFAM" id="SSF52343">
    <property type="entry name" value="Ferredoxin reductase-like, C-terminal NADP-linked domain"/>
    <property type="match status" value="1"/>
</dbReference>
<dbReference type="CDD" id="cd06185">
    <property type="entry name" value="PDR_like"/>
    <property type="match status" value="1"/>
</dbReference>
<dbReference type="Gene3D" id="2.40.30.10">
    <property type="entry name" value="Translation factors"/>
    <property type="match status" value="1"/>
</dbReference>
<evidence type="ECO:0000259" key="8">
    <source>
        <dbReference type="PROSITE" id="PS51384"/>
    </source>
</evidence>
<dbReference type="Gene3D" id="3.40.50.80">
    <property type="entry name" value="Nucleotide-binding domain of ferredoxin-NADP reductase (FNR) module"/>
    <property type="match status" value="1"/>
</dbReference>
<reference evidence="9 10" key="1">
    <citation type="journal article" date="2013" name="Genome Announc.">
        <title>Draft Genome of the Nitrogen-Fixing Bacterium Pseudomonas stutzeri Strain KOS6 Isolated from Industrial Hydrocarbon Sludge.</title>
        <authorList>
            <person name="Grigoryeva T.V."/>
            <person name="Laikov A.V."/>
            <person name="Naumova R.P."/>
            <person name="Manolov A.I."/>
            <person name="Larin A.K."/>
            <person name="Karpova I.Y."/>
            <person name="Semashko T.A."/>
            <person name="Alexeev D.G."/>
            <person name="Kostryukova E.S."/>
            <person name="Muller R."/>
            <person name="Govorun V.M."/>
        </authorList>
    </citation>
    <scope>NUCLEOTIDE SEQUENCE [LARGE SCALE GENOMIC DNA]</scope>
    <source>
        <strain evidence="9 10">KOS6</strain>
    </source>
</reference>
<dbReference type="Proteomes" id="UP000026923">
    <property type="component" value="Unassembled WGS sequence"/>
</dbReference>